<organism evidence="1 2">
    <name type="scientific">Ensifer adhaerens</name>
    <name type="common">Sinorhizobium morelense</name>
    <dbReference type="NCBI Taxonomy" id="106592"/>
    <lineage>
        <taxon>Bacteria</taxon>
        <taxon>Pseudomonadati</taxon>
        <taxon>Pseudomonadota</taxon>
        <taxon>Alphaproteobacteria</taxon>
        <taxon>Hyphomicrobiales</taxon>
        <taxon>Rhizobiaceae</taxon>
        <taxon>Sinorhizobium/Ensifer group</taxon>
        <taxon>Ensifer</taxon>
    </lineage>
</organism>
<proteinExistence type="predicted"/>
<dbReference type="Proteomes" id="UP000823773">
    <property type="component" value="Unassembled WGS sequence"/>
</dbReference>
<name>A0ACC5T5T1_ENSAD</name>
<keyword evidence="2" id="KW-1185">Reference proteome</keyword>
<comment type="caution">
    <text evidence="1">The sequence shown here is derived from an EMBL/GenBank/DDBJ whole genome shotgun (WGS) entry which is preliminary data.</text>
</comment>
<accession>A0ACC5T5T1</accession>
<sequence length="188" mass="20056">MIVRKFPTLLLFAGTLAAIGGVGIAANDKKTIRVPDGLGFADFKGYESWEVVSVAAVDPAESVMGGDSGTVLNVIMANPTMIEAYKKGVPGNGTKFPDGSKIAKIQWKATKDADSPFSVNVPNALRNVAFIEKDSKRFEASGGWGYANFNYDAPSDSFAPDGNGSDCGFTCHTAVEAKDYIFHAYQKR</sequence>
<gene>
    <name evidence="1" type="ORF">J2Z19_006016</name>
</gene>
<protein>
    <submittedName>
        <fullName evidence="1">Uncharacterized protein</fullName>
    </submittedName>
</protein>
<dbReference type="EMBL" id="JAGGJR010000016">
    <property type="protein sequence ID" value="MBP1876266.1"/>
    <property type="molecule type" value="Genomic_DNA"/>
</dbReference>
<evidence type="ECO:0000313" key="1">
    <source>
        <dbReference type="EMBL" id="MBP1876266.1"/>
    </source>
</evidence>
<evidence type="ECO:0000313" key="2">
    <source>
        <dbReference type="Proteomes" id="UP000823773"/>
    </source>
</evidence>
<reference evidence="1" key="1">
    <citation type="submission" date="2021-03" db="EMBL/GenBank/DDBJ databases">
        <title>Genomic Encyclopedia of Type Strains, Phase IV (KMG-IV): sequencing the most valuable type-strain genomes for metagenomic binning, comparative biology and taxonomic classification.</title>
        <authorList>
            <person name="Goeker M."/>
        </authorList>
    </citation>
    <scope>NUCLEOTIDE SEQUENCE</scope>
    <source>
        <strain evidence="1">DSM 18131</strain>
    </source>
</reference>